<name>A0A0C9YGQ9_9AGAM</name>
<feature type="compositionally biased region" description="Polar residues" evidence="1">
    <location>
        <begin position="118"/>
        <end position="132"/>
    </location>
</feature>
<dbReference type="HOGENOM" id="CLU_006344_12_0_1"/>
<organism evidence="2 3">
    <name type="scientific">Pisolithus microcarpus 441</name>
    <dbReference type="NCBI Taxonomy" id="765257"/>
    <lineage>
        <taxon>Eukaryota</taxon>
        <taxon>Fungi</taxon>
        <taxon>Dikarya</taxon>
        <taxon>Basidiomycota</taxon>
        <taxon>Agaricomycotina</taxon>
        <taxon>Agaricomycetes</taxon>
        <taxon>Agaricomycetidae</taxon>
        <taxon>Boletales</taxon>
        <taxon>Sclerodermatineae</taxon>
        <taxon>Pisolithaceae</taxon>
        <taxon>Pisolithus</taxon>
    </lineage>
</organism>
<protein>
    <submittedName>
        <fullName evidence="2">Uncharacterized protein</fullName>
    </submittedName>
</protein>
<dbReference type="AlphaFoldDB" id="A0A0C9YGQ9"/>
<dbReference type="EMBL" id="KN833719">
    <property type="protein sequence ID" value="KIK24120.1"/>
    <property type="molecule type" value="Genomic_DNA"/>
</dbReference>
<keyword evidence="3" id="KW-1185">Reference proteome</keyword>
<evidence type="ECO:0000256" key="1">
    <source>
        <dbReference type="SAM" id="MobiDB-lite"/>
    </source>
</evidence>
<feature type="region of interest" description="Disordered" evidence="1">
    <location>
        <begin position="113"/>
        <end position="134"/>
    </location>
</feature>
<reference evidence="3" key="2">
    <citation type="submission" date="2015-01" db="EMBL/GenBank/DDBJ databases">
        <title>Evolutionary Origins and Diversification of the Mycorrhizal Mutualists.</title>
        <authorList>
            <consortium name="DOE Joint Genome Institute"/>
            <consortium name="Mycorrhizal Genomics Consortium"/>
            <person name="Kohler A."/>
            <person name="Kuo A."/>
            <person name="Nagy L.G."/>
            <person name="Floudas D."/>
            <person name="Copeland A."/>
            <person name="Barry K.W."/>
            <person name="Cichocki N."/>
            <person name="Veneault-Fourrey C."/>
            <person name="LaButti K."/>
            <person name="Lindquist E.A."/>
            <person name="Lipzen A."/>
            <person name="Lundell T."/>
            <person name="Morin E."/>
            <person name="Murat C."/>
            <person name="Riley R."/>
            <person name="Ohm R."/>
            <person name="Sun H."/>
            <person name="Tunlid A."/>
            <person name="Henrissat B."/>
            <person name="Grigoriev I.V."/>
            <person name="Hibbett D.S."/>
            <person name="Martin F."/>
        </authorList>
    </citation>
    <scope>NUCLEOTIDE SEQUENCE [LARGE SCALE GENOMIC DNA]</scope>
    <source>
        <strain evidence="3">441</strain>
    </source>
</reference>
<gene>
    <name evidence="2" type="ORF">PISMIDRAFT_99191</name>
</gene>
<dbReference type="STRING" id="765257.A0A0C9YGQ9"/>
<sequence length="249" mass="28460">MYKDFGDPHHHPSHTTATTLVQLASIECDVLNVDQYFAACECFHLNGISHPFWRDWPLAEPSEFLTPKSLHEWHRQFWDHDIHWCKHTLGATELDFQFSIIPCITPSQNFAHTPRQVAGTSGPSRQNGSSMTRECRVPNTRTVSGSIYLSCRQSSTSLQEFHDHKDAIIQNGHHHGEKTKQVLRHWHIPKLELMQSITPSIEQVGSILQWSADTTEHAHIEVIKDPASTTNNHSYDTQICQSLDHSEKC</sequence>
<evidence type="ECO:0000313" key="2">
    <source>
        <dbReference type="EMBL" id="KIK24120.1"/>
    </source>
</evidence>
<accession>A0A0C9YGQ9</accession>
<dbReference type="Pfam" id="PF18759">
    <property type="entry name" value="Plavaka"/>
    <property type="match status" value="1"/>
</dbReference>
<dbReference type="OrthoDB" id="3232986at2759"/>
<reference evidence="2 3" key="1">
    <citation type="submission" date="2014-04" db="EMBL/GenBank/DDBJ databases">
        <authorList>
            <consortium name="DOE Joint Genome Institute"/>
            <person name="Kuo A."/>
            <person name="Kohler A."/>
            <person name="Costa M.D."/>
            <person name="Nagy L.G."/>
            <person name="Floudas D."/>
            <person name="Copeland A."/>
            <person name="Barry K.W."/>
            <person name="Cichocki N."/>
            <person name="Veneault-Fourrey C."/>
            <person name="LaButti K."/>
            <person name="Lindquist E.A."/>
            <person name="Lipzen A."/>
            <person name="Lundell T."/>
            <person name="Morin E."/>
            <person name="Murat C."/>
            <person name="Sun H."/>
            <person name="Tunlid A."/>
            <person name="Henrissat B."/>
            <person name="Grigoriev I.V."/>
            <person name="Hibbett D.S."/>
            <person name="Martin F."/>
            <person name="Nordberg H.P."/>
            <person name="Cantor M.N."/>
            <person name="Hua S.X."/>
        </authorList>
    </citation>
    <scope>NUCLEOTIDE SEQUENCE [LARGE SCALE GENOMIC DNA]</scope>
    <source>
        <strain evidence="2 3">441</strain>
    </source>
</reference>
<dbReference type="InterPro" id="IPR041078">
    <property type="entry name" value="Plavaka"/>
</dbReference>
<evidence type="ECO:0000313" key="3">
    <source>
        <dbReference type="Proteomes" id="UP000054018"/>
    </source>
</evidence>
<proteinExistence type="predicted"/>
<dbReference type="Proteomes" id="UP000054018">
    <property type="component" value="Unassembled WGS sequence"/>
</dbReference>